<dbReference type="KEGG" id="lsf:I8J32_010665"/>
<keyword evidence="3" id="KW-0732">Signal</keyword>
<comment type="subcellular location">
    <subcellularLocation>
        <location evidence="1">Cell inner membrane</location>
        <topology evidence="1">Lipid-anchor</topology>
    </subcellularLocation>
</comment>
<dbReference type="GO" id="GO:0022857">
    <property type="term" value="F:transmembrane transporter activity"/>
    <property type="evidence" value="ECO:0007669"/>
    <property type="project" value="InterPro"/>
</dbReference>
<dbReference type="NCBIfam" id="TIGR01730">
    <property type="entry name" value="RND_mfp"/>
    <property type="match status" value="1"/>
</dbReference>
<evidence type="ECO:0000313" key="9">
    <source>
        <dbReference type="Proteomes" id="UP000639274"/>
    </source>
</evidence>
<evidence type="ECO:0000259" key="7">
    <source>
        <dbReference type="Pfam" id="PF25967"/>
    </source>
</evidence>
<dbReference type="Pfam" id="PF25876">
    <property type="entry name" value="HH_MFP_RND"/>
    <property type="match status" value="1"/>
</dbReference>
<dbReference type="Gene3D" id="2.40.50.100">
    <property type="match status" value="1"/>
</dbReference>
<evidence type="ECO:0000259" key="6">
    <source>
        <dbReference type="Pfam" id="PF25944"/>
    </source>
</evidence>
<evidence type="ECO:0000256" key="1">
    <source>
        <dbReference type="ARBA" id="ARBA00004519"/>
    </source>
</evidence>
<dbReference type="Pfam" id="PF25967">
    <property type="entry name" value="RND-MFP_C"/>
    <property type="match status" value="1"/>
</dbReference>
<dbReference type="Pfam" id="PF25917">
    <property type="entry name" value="BSH_RND"/>
    <property type="match status" value="1"/>
</dbReference>
<feature type="domain" description="Multidrug resistance protein MdtA-like barrel-sandwich hybrid" evidence="5">
    <location>
        <begin position="78"/>
        <end position="217"/>
    </location>
</feature>
<dbReference type="GO" id="GO:0005886">
    <property type="term" value="C:plasma membrane"/>
    <property type="evidence" value="ECO:0007669"/>
    <property type="project" value="TreeGrafter"/>
</dbReference>
<feature type="domain" description="Multidrug resistance protein MdtA-like beta-barrel" evidence="6">
    <location>
        <begin position="223"/>
        <end position="308"/>
    </location>
</feature>
<reference evidence="8 9" key="1">
    <citation type="submission" date="2021-03" db="EMBL/GenBank/DDBJ databases">
        <title>Lysobacter sp. nov. isolated from soil of gangwondo yeongwol, south Korea.</title>
        <authorList>
            <person name="Kim K.R."/>
            <person name="Kim K.H."/>
            <person name="Jeon C.O."/>
        </authorList>
    </citation>
    <scope>NUCLEOTIDE SEQUENCE [LARGE SCALE GENOMIC DNA]</scope>
    <source>
        <strain evidence="8 9">R19</strain>
    </source>
</reference>
<dbReference type="EMBL" id="CP071518">
    <property type="protein sequence ID" value="QSX77252.1"/>
    <property type="molecule type" value="Genomic_DNA"/>
</dbReference>
<dbReference type="InterPro" id="IPR058626">
    <property type="entry name" value="MdtA-like_b-barrel"/>
</dbReference>
<comment type="similarity">
    <text evidence="2">Belongs to the membrane fusion protein (MFP) (TC 8.A.1) family.</text>
</comment>
<dbReference type="SUPFAM" id="SSF111369">
    <property type="entry name" value="HlyD-like secretion proteins"/>
    <property type="match status" value="1"/>
</dbReference>
<dbReference type="Gene3D" id="1.10.287.470">
    <property type="entry name" value="Helix hairpin bin"/>
    <property type="match status" value="1"/>
</dbReference>
<dbReference type="Proteomes" id="UP000639274">
    <property type="component" value="Chromosome"/>
</dbReference>
<dbReference type="InterPro" id="IPR058624">
    <property type="entry name" value="MdtA-like_HH"/>
</dbReference>
<organism evidence="8 9">
    <name type="scientific">Agrilutibacter solisilvae</name>
    <dbReference type="NCBI Taxonomy" id="2763317"/>
    <lineage>
        <taxon>Bacteria</taxon>
        <taxon>Pseudomonadati</taxon>
        <taxon>Pseudomonadota</taxon>
        <taxon>Gammaproteobacteria</taxon>
        <taxon>Lysobacterales</taxon>
        <taxon>Lysobacteraceae</taxon>
        <taxon>Agrilutibacter</taxon>
    </lineage>
</organism>
<protein>
    <submittedName>
        <fullName evidence="8">Efflux RND transporter periplasmic adaptor subunit</fullName>
    </submittedName>
</protein>
<sequence length="405" mass="42871">MISSKRLARSGTPTLLSRSGLAGLALTVLVAAVVTACSSQAAPGQAMPPPPQVSVATVLTREVSQWDDFTGRVTAVESVELRPRVSGYVHQVAYTEGQEVHKGDLLFVIDPRPYRAALDSAQAGLERARSEARLAQAQGARAQMLVDAKAISREEFESRKAASAQGDAGVRAAQAAVAAAQLDLQFTQVRSPINGRAGRALMTEGNLAQADATLLTTVVSQDPVFVYFESDERSFLRYAEMARKGERAGTRNAVRVGLASEDGYPHEGTVDFVDNQVDPNTGTIRARAVLRNPDRVFTPGLFARVQLEGSGKFKAALVDDKAVLTDQDRKYVYVLGPGNTAVRKDVVLGRSIDGLRVIESGLAPTDKVIVHGVQKVFFPGMPVAPQSIAMGAPAPSGGPAVAGAK</sequence>
<feature type="domain" description="Multidrug resistance protein MdtA-like alpha-helical hairpin" evidence="4">
    <location>
        <begin position="118"/>
        <end position="187"/>
    </location>
</feature>
<dbReference type="PANTHER" id="PTHR30158">
    <property type="entry name" value="ACRA/E-RELATED COMPONENT OF DRUG EFFLUX TRANSPORTER"/>
    <property type="match status" value="1"/>
</dbReference>
<keyword evidence="9" id="KW-1185">Reference proteome</keyword>
<feature type="signal peptide" evidence="3">
    <location>
        <begin position="1"/>
        <end position="41"/>
    </location>
</feature>
<evidence type="ECO:0000259" key="4">
    <source>
        <dbReference type="Pfam" id="PF25876"/>
    </source>
</evidence>
<dbReference type="PANTHER" id="PTHR30158:SF26">
    <property type="entry name" value="RESISTANCE-NODULATION-CELL DIVISION (RND) MULTIDRUG EFFLUX MEMBRANE FUSION PROTEIN MEXE"/>
    <property type="match status" value="1"/>
</dbReference>
<dbReference type="InterPro" id="IPR006143">
    <property type="entry name" value="RND_pump_MFP"/>
</dbReference>
<feature type="chain" id="PRO_5037640322" evidence="3">
    <location>
        <begin position="42"/>
        <end position="405"/>
    </location>
</feature>
<feature type="domain" description="Multidrug resistance protein MdtA-like C-terminal permuted SH3" evidence="7">
    <location>
        <begin position="326"/>
        <end position="375"/>
    </location>
</feature>
<evidence type="ECO:0000256" key="2">
    <source>
        <dbReference type="ARBA" id="ARBA00009477"/>
    </source>
</evidence>
<evidence type="ECO:0000259" key="5">
    <source>
        <dbReference type="Pfam" id="PF25917"/>
    </source>
</evidence>
<dbReference type="GO" id="GO:0046677">
    <property type="term" value="P:response to antibiotic"/>
    <property type="evidence" value="ECO:0007669"/>
    <property type="project" value="TreeGrafter"/>
</dbReference>
<proteinExistence type="inferred from homology"/>
<dbReference type="InterPro" id="IPR058627">
    <property type="entry name" value="MdtA-like_C"/>
</dbReference>
<accession>A0A974XWS1</accession>
<dbReference type="Pfam" id="PF25944">
    <property type="entry name" value="Beta-barrel_RND"/>
    <property type="match status" value="1"/>
</dbReference>
<evidence type="ECO:0000256" key="3">
    <source>
        <dbReference type="SAM" id="SignalP"/>
    </source>
</evidence>
<dbReference type="GO" id="GO:0030313">
    <property type="term" value="C:cell envelope"/>
    <property type="evidence" value="ECO:0007669"/>
    <property type="project" value="UniProtKB-SubCell"/>
</dbReference>
<dbReference type="AlphaFoldDB" id="A0A974XWS1"/>
<name>A0A974XWS1_9GAMM</name>
<evidence type="ECO:0000313" key="8">
    <source>
        <dbReference type="EMBL" id="QSX77252.1"/>
    </source>
</evidence>
<gene>
    <name evidence="8" type="ORF">I8J32_010665</name>
</gene>
<dbReference type="InterPro" id="IPR058625">
    <property type="entry name" value="MdtA-like_BSH"/>
</dbReference>
<dbReference type="Gene3D" id="2.40.420.20">
    <property type="match status" value="1"/>
</dbReference>
<dbReference type="RefSeq" id="WP_200611902.1">
    <property type="nucleotide sequence ID" value="NZ_CP071518.1"/>
</dbReference>
<dbReference type="Gene3D" id="2.40.30.170">
    <property type="match status" value="1"/>
</dbReference>